<comment type="catalytic activity">
    <reaction evidence="1">
        <text>ATP + protein L-histidine = ADP + protein N-phospho-L-histidine.</text>
        <dbReference type="EC" id="2.7.13.3"/>
    </reaction>
</comment>
<dbReference type="RefSeq" id="WP_153351008.1">
    <property type="nucleotide sequence ID" value="NZ_JBQQLO010000112.1"/>
</dbReference>
<dbReference type="SUPFAM" id="SSF55781">
    <property type="entry name" value="GAF domain-like"/>
    <property type="match status" value="2"/>
</dbReference>
<dbReference type="Pfam" id="PF02518">
    <property type="entry name" value="HATPase_c"/>
    <property type="match status" value="1"/>
</dbReference>
<dbReference type="SUPFAM" id="SSF55785">
    <property type="entry name" value="PYP-like sensor domain (PAS domain)"/>
    <property type="match status" value="1"/>
</dbReference>
<dbReference type="InterPro" id="IPR013515">
    <property type="entry name" value="Phytochrome_cen-reg"/>
</dbReference>
<evidence type="ECO:0000256" key="3">
    <source>
        <dbReference type="ARBA" id="ARBA00012438"/>
    </source>
</evidence>
<dbReference type="EMBL" id="WIWF01000018">
    <property type="protein sequence ID" value="MQT74058.1"/>
    <property type="molecule type" value="Genomic_DNA"/>
</dbReference>
<keyword evidence="6" id="KW-0716">Sensory transduction</keyword>
<dbReference type="InterPro" id="IPR016132">
    <property type="entry name" value="Phyto_chromo_attachment"/>
</dbReference>
<dbReference type="PROSITE" id="PS50109">
    <property type="entry name" value="HIS_KIN"/>
    <property type="match status" value="1"/>
</dbReference>
<dbReference type="InterPro" id="IPR003018">
    <property type="entry name" value="GAF"/>
</dbReference>
<dbReference type="InterPro" id="IPR036097">
    <property type="entry name" value="HisK_dim/P_sf"/>
</dbReference>
<proteinExistence type="inferred from homology"/>
<dbReference type="PROSITE" id="PS50046">
    <property type="entry name" value="PHYTOCHROME_2"/>
    <property type="match status" value="1"/>
</dbReference>
<feature type="domain" description="Histidine kinase" evidence="13">
    <location>
        <begin position="527"/>
        <end position="745"/>
    </location>
</feature>
<dbReference type="GO" id="GO:0000155">
    <property type="term" value="F:phosphorelay sensor kinase activity"/>
    <property type="evidence" value="ECO:0007669"/>
    <property type="project" value="InterPro"/>
</dbReference>
<dbReference type="Pfam" id="PF00512">
    <property type="entry name" value="HisKA"/>
    <property type="match status" value="1"/>
</dbReference>
<dbReference type="SUPFAM" id="SSF47384">
    <property type="entry name" value="Homodimeric domain of signal transducing histidine kinase"/>
    <property type="match status" value="1"/>
</dbReference>
<dbReference type="PANTHER" id="PTHR43711">
    <property type="entry name" value="TWO-COMPONENT HISTIDINE KINASE"/>
    <property type="match status" value="1"/>
</dbReference>
<dbReference type="GO" id="GO:0005886">
    <property type="term" value="C:plasma membrane"/>
    <property type="evidence" value="ECO:0007669"/>
    <property type="project" value="UniProtKB-ARBA"/>
</dbReference>
<evidence type="ECO:0000313" key="17">
    <source>
        <dbReference type="Proteomes" id="UP000470186"/>
    </source>
</evidence>
<dbReference type="InterPro" id="IPR003661">
    <property type="entry name" value="HisK_dim/P_dom"/>
</dbReference>
<dbReference type="GO" id="GO:0009881">
    <property type="term" value="F:photoreceptor activity"/>
    <property type="evidence" value="ECO:0007669"/>
    <property type="project" value="UniProtKB-KW"/>
</dbReference>
<dbReference type="EC" id="2.7.13.3" evidence="3"/>
<dbReference type="GO" id="GO:0006355">
    <property type="term" value="P:regulation of DNA-templated transcription"/>
    <property type="evidence" value="ECO:0007669"/>
    <property type="project" value="InterPro"/>
</dbReference>
<evidence type="ECO:0000256" key="1">
    <source>
        <dbReference type="ARBA" id="ARBA00000085"/>
    </source>
</evidence>
<protein>
    <recommendedName>
        <fullName evidence="3">histidine kinase</fullName>
        <ecNumber evidence="3">2.7.13.3</ecNumber>
    </recommendedName>
</protein>
<gene>
    <name evidence="15" type="ORF">GHO30_15325</name>
    <name evidence="14" type="ORF">GHO37_07045</name>
</gene>
<evidence type="ECO:0000313" key="15">
    <source>
        <dbReference type="EMBL" id="MQU32752.1"/>
    </source>
</evidence>
<evidence type="ECO:0000256" key="9">
    <source>
        <dbReference type="ARBA" id="ARBA00022991"/>
    </source>
</evidence>
<sequence length="745" mass="82327">MTPLDTQTFETLLANCADEPIRFPGAIQPHGLLLTLSEPDLHIQQISANVENLFGLAPAALLDQPLATLTGPQASAIVEQAAQFAGQVDVPPLELTLQGIAYEGLLHRDNGLLILELELKPDQAELVGTMAKIRNLSRVLQSLQAAKTLPALYDICVKEIQALTGYDRVLIYRFQEEGHGQVIAEASSPSMELFKGMFFPASDIPEQARELYRTHWLRIIPNADYTPVELVPRLRPDTQQPLDLSGATLRSVSPIHCQYMKNMGVLSSMSISLMDGDRLWGLISCGHRTPLHVPHELRMACQTISQVLSLQISALQTLEISRQREAKMDALVRLNSAMVQGPENVFDGLAQEHALLMDLTQASGVAILEDNVLHRYGQCPKPEQIRELYQWFKQNDAPVFSTHNLSTLFAPAADYKDIASGLLAMSLPKPVDNGVLWFRTEVKESIPWSGDPRKPLNLESSETGLRLSPRTSFELWKVEMDGISIKWSHGDLFAANDLRRSALENDLARQVRREQQAVRARDELVAVVSHDLRNPMTIISMLCGMMQKTFSSDGSHASRRITTAIDTMQQASSRMNILLEDLLDTSKIEAGRYTISAQSLDVTQIFEEALSLLMPLASEKQVELTFHAEPDLQIHADPERLFQVLSNLISNAIKFTPADGKIVVAAMSNGDDIVFSVRDSGKGIPAEQLPHIFDRYWTAKEGNASGTGLGLYISQGIIKAHGGQLLAESTPGEGSEFRFTVPKIS</sequence>
<dbReference type="Gene3D" id="3.30.450.270">
    <property type="match status" value="1"/>
</dbReference>
<dbReference type="CDD" id="cd00075">
    <property type="entry name" value="HATPase"/>
    <property type="match status" value="1"/>
</dbReference>
<dbReference type="AlphaFoldDB" id="A0A7X1Y909"/>
<dbReference type="SMART" id="SM00388">
    <property type="entry name" value="HisKA"/>
    <property type="match status" value="1"/>
</dbReference>
<dbReference type="SUPFAM" id="SSF55874">
    <property type="entry name" value="ATPase domain of HSP90 chaperone/DNA topoisomerase II/histidine kinase"/>
    <property type="match status" value="1"/>
</dbReference>
<dbReference type="CDD" id="cd00082">
    <property type="entry name" value="HisKA"/>
    <property type="match status" value="1"/>
</dbReference>
<keyword evidence="11" id="KW-0675">Receptor</keyword>
<dbReference type="Gene3D" id="3.30.450.20">
    <property type="entry name" value="PAS domain"/>
    <property type="match status" value="1"/>
</dbReference>
<evidence type="ECO:0000256" key="8">
    <source>
        <dbReference type="ARBA" id="ARBA00022777"/>
    </source>
</evidence>
<dbReference type="InterPro" id="IPR029016">
    <property type="entry name" value="GAF-like_dom_sf"/>
</dbReference>
<evidence type="ECO:0000256" key="11">
    <source>
        <dbReference type="ARBA" id="ARBA00023170"/>
    </source>
</evidence>
<dbReference type="InterPro" id="IPR005467">
    <property type="entry name" value="His_kinase_dom"/>
</dbReference>
<keyword evidence="7" id="KW-0808">Transferase</keyword>
<dbReference type="InterPro" id="IPR004358">
    <property type="entry name" value="Sig_transdc_His_kin-like_C"/>
</dbReference>
<evidence type="ECO:0000313" key="16">
    <source>
        <dbReference type="Proteomes" id="UP000447574"/>
    </source>
</evidence>
<dbReference type="PRINTS" id="PR00344">
    <property type="entry name" value="BCTRLSENSOR"/>
</dbReference>
<evidence type="ECO:0000256" key="4">
    <source>
        <dbReference type="ARBA" id="ARBA00022543"/>
    </source>
</evidence>
<dbReference type="Proteomes" id="UP000447574">
    <property type="component" value="Unassembled WGS sequence"/>
</dbReference>
<evidence type="ECO:0000259" key="12">
    <source>
        <dbReference type="PROSITE" id="PS50046"/>
    </source>
</evidence>
<dbReference type="Gene3D" id="3.30.565.10">
    <property type="entry name" value="Histidine kinase-like ATPase, C-terminal domain"/>
    <property type="match status" value="1"/>
</dbReference>
<keyword evidence="17" id="KW-1185">Reference proteome</keyword>
<dbReference type="InterPro" id="IPR003594">
    <property type="entry name" value="HATPase_dom"/>
</dbReference>
<reference evidence="16 17" key="1">
    <citation type="submission" date="2019-10" db="EMBL/GenBank/DDBJ databases">
        <title>Evaluation of single-gene subtyping targets for Pseudomonas.</title>
        <authorList>
            <person name="Reichler S.J."/>
            <person name="Orsi R.H."/>
            <person name="Wiedmann M."/>
            <person name="Martin N.H."/>
            <person name="Murphy S.I."/>
        </authorList>
    </citation>
    <scope>NUCLEOTIDE SEQUENCE [LARGE SCALE GENOMIC DNA]</scope>
    <source>
        <strain evidence="15 17">FSL R10-2107</strain>
        <strain evidence="14 16">FSL R10-2932</strain>
    </source>
</reference>
<evidence type="ECO:0000256" key="5">
    <source>
        <dbReference type="ARBA" id="ARBA00022553"/>
    </source>
</evidence>
<evidence type="ECO:0000256" key="2">
    <source>
        <dbReference type="ARBA" id="ARBA00006402"/>
    </source>
</evidence>
<dbReference type="FunFam" id="3.30.565.10:FF:000006">
    <property type="entry name" value="Sensor histidine kinase WalK"/>
    <property type="match status" value="1"/>
</dbReference>
<dbReference type="PANTHER" id="PTHR43711:SF1">
    <property type="entry name" value="HISTIDINE KINASE 1"/>
    <property type="match status" value="1"/>
</dbReference>
<dbReference type="GO" id="GO:0009584">
    <property type="term" value="P:detection of visible light"/>
    <property type="evidence" value="ECO:0007669"/>
    <property type="project" value="InterPro"/>
</dbReference>
<organism evidence="15 17">
    <name type="scientific">Pseudomonas helleri</name>
    <dbReference type="NCBI Taxonomy" id="1608996"/>
    <lineage>
        <taxon>Bacteria</taxon>
        <taxon>Pseudomonadati</taxon>
        <taxon>Pseudomonadota</taxon>
        <taxon>Gammaproteobacteria</taxon>
        <taxon>Pseudomonadales</taxon>
        <taxon>Pseudomonadaceae</taxon>
        <taxon>Pseudomonas</taxon>
    </lineage>
</organism>
<evidence type="ECO:0000313" key="14">
    <source>
        <dbReference type="EMBL" id="MQT74058.1"/>
    </source>
</evidence>
<dbReference type="Pfam" id="PF08446">
    <property type="entry name" value="PAS_2"/>
    <property type="match status" value="1"/>
</dbReference>
<dbReference type="InterPro" id="IPR013654">
    <property type="entry name" value="PAS_2"/>
</dbReference>
<evidence type="ECO:0000256" key="7">
    <source>
        <dbReference type="ARBA" id="ARBA00022679"/>
    </source>
</evidence>
<dbReference type="InterPro" id="IPR050736">
    <property type="entry name" value="Sensor_HK_Regulatory"/>
</dbReference>
<evidence type="ECO:0000256" key="6">
    <source>
        <dbReference type="ARBA" id="ARBA00022606"/>
    </source>
</evidence>
<dbReference type="Proteomes" id="UP000470186">
    <property type="component" value="Unassembled WGS sequence"/>
</dbReference>
<dbReference type="SMART" id="SM00387">
    <property type="entry name" value="HATPase_c"/>
    <property type="match status" value="1"/>
</dbReference>
<keyword evidence="8" id="KW-0418">Kinase</keyword>
<dbReference type="Gene3D" id="1.10.287.130">
    <property type="match status" value="1"/>
</dbReference>
<feature type="domain" description="Phytochrome chromophore attachment site" evidence="12">
    <location>
        <begin position="148"/>
        <end position="306"/>
    </location>
</feature>
<evidence type="ECO:0000259" key="13">
    <source>
        <dbReference type="PROSITE" id="PS50109"/>
    </source>
</evidence>
<comment type="caution">
    <text evidence="15">The sequence shown here is derived from an EMBL/GenBank/DDBJ whole genome shotgun (WGS) entry which is preliminary data.</text>
</comment>
<dbReference type="SMART" id="SM00065">
    <property type="entry name" value="GAF"/>
    <property type="match status" value="1"/>
</dbReference>
<comment type="similarity">
    <text evidence="2">In the N-terminal section; belongs to the phytochrome family.</text>
</comment>
<dbReference type="Pfam" id="PF01590">
    <property type="entry name" value="GAF"/>
    <property type="match status" value="1"/>
</dbReference>
<dbReference type="InterPro" id="IPR035965">
    <property type="entry name" value="PAS-like_dom_sf"/>
</dbReference>
<dbReference type="InterPro" id="IPR043150">
    <property type="entry name" value="Phytochrome_PHY_sf"/>
</dbReference>
<accession>A0A7X1Y909</accession>
<evidence type="ECO:0000256" key="10">
    <source>
        <dbReference type="ARBA" id="ARBA00023012"/>
    </source>
</evidence>
<dbReference type="Pfam" id="PF00360">
    <property type="entry name" value="PHY"/>
    <property type="match status" value="1"/>
</dbReference>
<dbReference type="InterPro" id="IPR036890">
    <property type="entry name" value="HATPase_C_sf"/>
</dbReference>
<keyword evidence="5" id="KW-0597">Phosphoprotein</keyword>
<name>A0A7X1Y909_9PSED</name>
<keyword evidence="4" id="KW-0600">Photoreceptor protein</keyword>
<dbReference type="Gene3D" id="3.30.450.40">
    <property type="match status" value="1"/>
</dbReference>
<keyword evidence="9" id="KW-0157">Chromophore</keyword>
<keyword evidence="10" id="KW-0902">Two-component regulatory system</keyword>
<dbReference type="EMBL" id="WIVX01000074">
    <property type="protein sequence ID" value="MQU32752.1"/>
    <property type="molecule type" value="Genomic_DNA"/>
</dbReference>